<keyword evidence="2" id="KW-0812">Transmembrane</keyword>
<gene>
    <name evidence="3" type="ORF">K458DRAFT_383389</name>
</gene>
<reference evidence="3" key="1">
    <citation type="journal article" date="2020" name="Stud. Mycol.">
        <title>101 Dothideomycetes genomes: a test case for predicting lifestyles and emergence of pathogens.</title>
        <authorList>
            <person name="Haridas S."/>
            <person name="Albert R."/>
            <person name="Binder M."/>
            <person name="Bloem J."/>
            <person name="Labutti K."/>
            <person name="Salamov A."/>
            <person name="Andreopoulos B."/>
            <person name="Baker S."/>
            <person name="Barry K."/>
            <person name="Bills G."/>
            <person name="Bluhm B."/>
            <person name="Cannon C."/>
            <person name="Castanera R."/>
            <person name="Culley D."/>
            <person name="Daum C."/>
            <person name="Ezra D."/>
            <person name="Gonzalez J."/>
            <person name="Henrissat B."/>
            <person name="Kuo A."/>
            <person name="Liang C."/>
            <person name="Lipzen A."/>
            <person name="Lutzoni F."/>
            <person name="Magnuson J."/>
            <person name="Mondo S."/>
            <person name="Nolan M."/>
            <person name="Ohm R."/>
            <person name="Pangilinan J."/>
            <person name="Park H.-J."/>
            <person name="Ramirez L."/>
            <person name="Alfaro M."/>
            <person name="Sun H."/>
            <person name="Tritt A."/>
            <person name="Yoshinaga Y."/>
            <person name="Zwiers L.-H."/>
            <person name="Turgeon B."/>
            <person name="Goodwin S."/>
            <person name="Spatafora J."/>
            <person name="Crous P."/>
            <person name="Grigoriev I."/>
        </authorList>
    </citation>
    <scope>NUCLEOTIDE SEQUENCE</scope>
    <source>
        <strain evidence="3">CBS 122367</strain>
    </source>
</reference>
<evidence type="ECO:0000313" key="4">
    <source>
        <dbReference type="Proteomes" id="UP000799291"/>
    </source>
</evidence>
<keyword evidence="2" id="KW-0472">Membrane</keyword>
<dbReference type="AlphaFoldDB" id="A0A6G1JJC6"/>
<evidence type="ECO:0000256" key="2">
    <source>
        <dbReference type="SAM" id="Phobius"/>
    </source>
</evidence>
<proteinExistence type="predicted"/>
<sequence>MPPSQTSHAPTISYLVAVNGPRNPTLPVALGLGLGLVVPLSLLFIGFLVRRYILQTHRRTLPSTPAAAEGKQSAVSGLESKTKEAPAEQKSHSDLPELVKSSGLPIPLPPPAASRGEIKLVTSIYVSQDQVPIYPTAM</sequence>
<dbReference type="EMBL" id="MU005571">
    <property type="protein sequence ID" value="KAF2690265.1"/>
    <property type="molecule type" value="Genomic_DNA"/>
</dbReference>
<evidence type="ECO:0000256" key="1">
    <source>
        <dbReference type="SAM" id="MobiDB-lite"/>
    </source>
</evidence>
<accession>A0A6G1JJC6</accession>
<feature type="compositionally biased region" description="Basic and acidic residues" evidence="1">
    <location>
        <begin position="80"/>
        <end position="97"/>
    </location>
</feature>
<keyword evidence="2" id="KW-1133">Transmembrane helix</keyword>
<dbReference type="Proteomes" id="UP000799291">
    <property type="component" value="Unassembled WGS sequence"/>
</dbReference>
<evidence type="ECO:0000313" key="3">
    <source>
        <dbReference type="EMBL" id="KAF2690265.1"/>
    </source>
</evidence>
<feature type="transmembrane region" description="Helical" evidence="2">
    <location>
        <begin position="28"/>
        <end position="49"/>
    </location>
</feature>
<feature type="region of interest" description="Disordered" evidence="1">
    <location>
        <begin position="60"/>
        <end position="101"/>
    </location>
</feature>
<protein>
    <submittedName>
        <fullName evidence="3">Uncharacterized protein</fullName>
    </submittedName>
</protein>
<organism evidence="3 4">
    <name type="scientific">Lentithecium fluviatile CBS 122367</name>
    <dbReference type="NCBI Taxonomy" id="1168545"/>
    <lineage>
        <taxon>Eukaryota</taxon>
        <taxon>Fungi</taxon>
        <taxon>Dikarya</taxon>
        <taxon>Ascomycota</taxon>
        <taxon>Pezizomycotina</taxon>
        <taxon>Dothideomycetes</taxon>
        <taxon>Pleosporomycetidae</taxon>
        <taxon>Pleosporales</taxon>
        <taxon>Massarineae</taxon>
        <taxon>Lentitheciaceae</taxon>
        <taxon>Lentithecium</taxon>
    </lineage>
</organism>
<name>A0A6G1JJC6_9PLEO</name>
<keyword evidence="4" id="KW-1185">Reference proteome</keyword>